<proteinExistence type="predicted"/>
<accession>A0A329MKT1</accession>
<dbReference type="InterPro" id="IPR023296">
    <property type="entry name" value="Glyco_hydro_beta-prop_sf"/>
</dbReference>
<protein>
    <recommendedName>
        <fullName evidence="3">Glycosyl hydrolase family 32 N-terminal domain-containing protein</fullName>
    </recommendedName>
</protein>
<organism evidence="1 2">
    <name type="scientific">Paenibacillus contaminans</name>
    <dbReference type="NCBI Taxonomy" id="450362"/>
    <lineage>
        <taxon>Bacteria</taxon>
        <taxon>Bacillati</taxon>
        <taxon>Bacillota</taxon>
        <taxon>Bacilli</taxon>
        <taxon>Bacillales</taxon>
        <taxon>Paenibacillaceae</taxon>
        <taxon>Paenibacillus</taxon>
    </lineage>
</organism>
<dbReference type="Gene3D" id="2.115.10.20">
    <property type="entry name" value="Glycosyl hydrolase domain, family 43"/>
    <property type="match status" value="1"/>
</dbReference>
<comment type="caution">
    <text evidence="1">The sequence shown here is derived from an EMBL/GenBank/DDBJ whole genome shotgun (WGS) entry which is preliminary data.</text>
</comment>
<dbReference type="OrthoDB" id="177802at2"/>
<sequence length="480" mass="54328">MSDVIAIGNRLELFIDHFLLEKMDRASLKPNVPAPKEIALTMNQPWEGTGSAAYPTVFQDGDTYRLYYRSNSAVTEAYGKAQAQCTCYAESKDGIDWHRPVLGLMDFHGSSSNNIILQGGMAHTFAPFLDLKPGIPPQERFKALAGNWPEGLVAFKSGDGVNWTRMREAPVITDGAFDSQNIAFWDRESAQYRCYSRYFERCFDVTEFWHGIRAIQSCTSTNFMQWSKQTPNQYDDEVPLEHFYTNAAIPCPGAEHIYLSFPMRFMPDRCKVDGFPKSGISDSVLMSSRDGVHWSRPFMSSWIHAGRDERNWTARSLTVAHGIVSTSPDEFSIYVAEHYEWEDARLRRYALPRHRFGSIHADYAGGYAVTKPFTMDGERLVLNYSTSGAGSIRLQLEDETGQPLDGFAFADFGVLFGDELDYEVEWKSGLSVAPLSGIPIRLRIELHDADLYAFQFVPAEKQICEVQSDEKRGANQVQFF</sequence>
<dbReference type="SUPFAM" id="SSF75005">
    <property type="entry name" value="Arabinanase/levansucrase/invertase"/>
    <property type="match status" value="2"/>
</dbReference>
<dbReference type="AlphaFoldDB" id="A0A329MKT1"/>
<dbReference type="Proteomes" id="UP000250369">
    <property type="component" value="Unassembled WGS sequence"/>
</dbReference>
<reference evidence="1 2" key="1">
    <citation type="journal article" date="2009" name="Int. J. Syst. Evol. Microbiol.">
        <title>Paenibacillus contaminans sp. nov., isolated from a contaminated laboratory plate.</title>
        <authorList>
            <person name="Chou J.H."/>
            <person name="Lee J.H."/>
            <person name="Lin M.C."/>
            <person name="Chang P.S."/>
            <person name="Arun A.B."/>
            <person name="Young C.C."/>
            <person name="Chen W.M."/>
        </authorList>
    </citation>
    <scope>NUCLEOTIDE SEQUENCE [LARGE SCALE GENOMIC DNA]</scope>
    <source>
        <strain evidence="1 2">CKOBP-6</strain>
    </source>
</reference>
<keyword evidence="2" id="KW-1185">Reference proteome</keyword>
<evidence type="ECO:0008006" key="3">
    <source>
        <dbReference type="Google" id="ProtNLM"/>
    </source>
</evidence>
<dbReference type="EMBL" id="QMFB01000009">
    <property type="protein sequence ID" value="RAV20178.1"/>
    <property type="molecule type" value="Genomic_DNA"/>
</dbReference>
<gene>
    <name evidence="1" type="ORF">DQG23_17080</name>
</gene>
<name>A0A329MKT1_9BACL</name>
<dbReference type="RefSeq" id="WP_113032075.1">
    <property type="nucleotide sequence ID" value="NZ_QMFB01000009.1"/>
</dbReference>
<evidence type="ECO:0000313" key="1">
    <source>
        <dbReference type="EMBL" id="RAV20178.1"/>
    </source>
</evidence>
<evidence type="ECO:0000313" key="2">
    <source>
        <dbReference type="Proteomes" id="UP000250369"/>
    </source>
</evidence>